<dbReference type="Gene3D" id="3.30.565.10">
    <property type="entry name" value="Histidine kinase-like ATPase, C-terminal domain"/>
    <property type="match status" value="1"/>
</dbReference>
<dbReference type="CDD" id="cd16922">
    <property type="entry name" value="HATPase_EvgS-ArcB-TorS-like"/>
    <property type="match status" value="1"/>
</dbReference>
<feature type="domain" description="PAS" evidence="21">
    <location>
        <begin position="134"/>
        <end position="204"/>
    </location>
</feature>
<dbReference type="PRINTS" id="PR00344">
    <property type="entry name" value="BCTRLSENSOR"/>
</dbReference>
<keyword evidence="9" id="KW-0067">ATP-binding</keyword>
<dbReference type="NCBIfam" id="TIGR00229">
    <property type="entry name" value="sensory_box"/>
    <property type="match status" value="4"/>
</dbReference>
<dbReference type="InterPro" id="IPR004358">
    <property type="entry name" value="Sig_transdc_His_kin-like_C"/>
</dbReference>
<keyword evidence="7" id="KW-0547">Nucleotide-binding</keyword>
<dbReference type="Proteomes" id="UP000645257">
    <property type="component" value="Unassembled WGS sequence"/>
</dbReference>
<feature type="domain" description="HPt" evidence="23">
    <location>
        <begin position="1120"/>
        <end position="1239"/>
    </location>
</feature>
<dbReference type="Gene3D" id="3.40.50.2300">
    <property type="match status" value="1"/>
</dbReference>
<evidence type="ECO:0000256" key="18">
    <source>
        <dbReference type="SAM" id="Phobius"/>
    </source>
</evidence>
<evidence type="ECO:0000256" key="10">
    <source>
        <dbReference type="ARBA" id="ARBA00022989"/>
    </source>
</evidence>
<keyword evidence="4 17" id="KW-0597">Phosphoprotein</keyword>
<dbReference type="InterPro" id="IPR005467">
    <property type="entry name" value="His_kinase_dom"/>
</dbReference>
<dbReference type="InterPro" id="IPR001789">
    <property type="entry name" value="Sig_transdc_resp-reg_receiver"/>
</dbReference>
<feature type="transmembrane region" description="Helical" evidence="18">
    <location>
        <begin position="220"/>
        <end position="241"/>
    </location>
</feature>
<dbReference type="GO" id="GO:0005886">
    <property type="term" value="C:plasma membrane"/>
    <property type="evidence" value="ECO:0007669"/>
    <property type="project" value="UniProtKB-SubCell"/>
</dbReference>
<dbReference type="SUPFAM" id="SSF55874">
    <property type="entry name" value="ATPase domain of HSP90 chaperone/DNA topoisomerase II/histidine kinase"/>
    <property type="match status" value="1"/>
</dbReference>
<dbReference type="Pfam" id="PF13426">
    <property type="entry name" value="PAS_9"/>
    <property type="match status" value="1"/>
</dbReference>
<dbReference type="SMART" id="SM00086">
    <property type="entry name" value="PAC"/>
    <property type="match status" value="4"/>
</dbReference>
<dbReference type="InterPro" id="IPR036641">
    <property type="entry name" value="HPT_dom_sf"/>
</dbReference>
<dbReference type="PROSITE" id="PS50109">
    <property type="entry name" value="HIS_KIN"/>
    <property type="match status" value="1"/>
</dbReference>
<feature type="modified residue" description="Phosphohistidine" evidence="16">
    <location>
        <position position="1159"/>
    </location>
</feature>
<evidence type="ECO:0000256" key="11">
    <source>
        <dbReference type="ARBA" id="ARBA00023012"/>
    </source>
</evidence>
<dbReference type="SUPFAM" id="SSF47226">
    <property type="entry name" value="Histidine-containing phosphotransfer domain, HPT domain"/>
    <property type="match status" value="1"/>
</dbReference>
<keyword evidence="12 18" id="KW-0472">Membrane</keyword>
<name>A0A918P5I7_9NEIS</name>
<protein>
    <recommendedName>
        <fullName evidence="15">Virulence sensor protein BvgS</fullName>
        <ecNumber evidence="3">2.7.13.3</ecNumber>
    </recommendedName>
</protein>
<dbReference type="CDD" id="cd00130">
    <property type="entry name" value="PAS"/>
    <property type="match status" value="4"/>
</dbReference>
<proteinExistence type="predicted"/>
<dbReference type="Gene3D" id="1.20.120.620">
    <property type="entry name" value="Backbone structure of the membrane domain of e. Coli histidine kinase receptor kdpd"/>
    <property type="match status" value="1"/>
</dbReference>
<evidence type="ECO:0000256" key="9">
    <source>
        <dbReference type="ARBA" id="ARBA00022840"/>
    </source>
</evidence>
<dbReference type="SMART" id="SM00387">
    <property type="entry name" value="HATPase_c"/>
    <property type="match status" value="1"/>
</dbReference>
<dbReference type="InterPro" id="IPR035965">
    <property type="entry name" value="PAS-like_dom_sf"/>
</dbReference>
<evidence type="ECO:0000259" key="21">
    <source>
        <dbReference type="PROSITE" id="PS50112"/>
    </source>
</evidence>
<feature type="transmembrane region" description="Helical" evidence="18">
    <location>
        <begin position="59"/>
        <end position="79"/>
    </location>
</feature>
<feature type="transmembrane region" description="Helical" evidence="18">
    <location>
        <begin position="91"/>
        <end position="110"/>
    </location>
</feature>
<dbReference type="FunFam" id="1.10.287.130:FF:000038">
    <property type="entry name" value="Sensory transduction histidine kinase"/>
    <property type="match status" value="1"/>
</dbReference>
<dbReference type="Pfam" id="PF13493">
    <property type="entry name" value="DUF4118"/>
    <property type="match status" value="1"/>
</dbReference>
<dbReference type="SUPFAM" id="SSF47384">
    <property type="entry name" value="Homodimeric domain of signal transducing histidine kinase"/>
    <property type="match status" value="1"/>
</dbReference>
<accession>A0A918P5I7</accession>
<dbReference type="Gene3D" id="1.10.287.130">
    <property type="match status" value="1"/>
</dbReference>
<sequence>MRDTGLRQRAVQYALAVALPLLAMGVRLSLPVSFGDHPLLILFMFPILLCALQGGARPGIVATAISGMAAAALVALAAVRKGSGVPVHDALQWAMLIVNGAMVSLLSEALHRARRHASGQLEALSRIQGQLQQSEERFQTTFEHAAIGIALVAPDGRWLRVNPHFCQLVGYPQDELLRTTFQAITHPDDVAADEAFVRQMLDGEKHSYTMEKRYRRKDGAIIWVGMTVALVWKDGLPDYFISVVDSISQRKLTEEALRSSTSDLKEAQRVARIGNWRWHLASDQLAWSDEIYRIYERPPDGPPVSYRELRGYHTREGWEKLSGAIEHCRRHGTPYECDVEILREDGSRRWVIARGEADRGDGGEILELHGTVQDITERKLAEQALHTGQATALEAQRQARLAALNLMEDAILAKARAEAINIALSDSEQRSRMAQEDAQAGIWDWEMDTATIHLSAPCSLLYGIEHTGTMSLAAWRERVHPADIGRLDASLAEHLRSRTPFEAEFRIERAGDIRWLAIKGRARFDADGRPRRFTGINQDVTERRRAQEQLKKLSLVVEQSPEGIVVTDVEGRIDYANEAFIRATGFLSEEIIGRNARCLQSGLTPQETYISLKEALERGQRWHGEFINRRKDGEVYHVFSTISPVWEADGTISHFVAVQEDVTEKKRMGEELDRYRYHLEEMVVERTNQLAQAHERAEAANHAKSAFLANMSHEIRTPMNAILGLTHLLKRDGATEAQKERLDKISSSAQHLLGIINDILDLSKIEAGRFELIKEDFSVAGLFAQVGALVADAAQAKGLTIAVDAGGVPPWLLGDVTRLRQALLNYAANAVKFTEEGGIALRARIVRRKGAALLIRFEVEDSGIGVTPEQRDRLFRAFEQADISTSRKYGGTGLGLAITRRLAELMGGEAGCEAATRRGSVFWFTAWLSATGKTGDEPGEPEAGESGLRGRFPGLRILLVEDNNINREVIIELLRDTGLTIDTAGDGQQAIAMAERYRYDLILMDIRLPVLDGLQTTQVLRSWPEWRERPILALSASAFPEDRKACADAGMNDFVAKPVKPEALLQALAKWLPAAVIHPDSASAGQTGAPPSLGDEALVMRLSGLPDIDTRQGLALFNGQSSRYAAFLRRFLADHGDDMAKLEDALASEDRKQAILLAHSLRSAAATLGILRISACATEMEERLSRGALPGDLAHCRTGIDGQFAALRRELDTEASAPTAALAIDMRELRRLFSRLDALLAQNDTAAISLLNGRAAALEAALGSRARRLIRLVQQFRFEAARQYLTALRGEDKPNS</sequence>
<evidence type="ECO:0000256" key="13">
    <source>
        <dbReference type="ARBA" id="ARBA00023306"/>
    </source>
</evidence>
<feature type="domain" description="PAS" evidence="21">
    <location>
        <begin position="549"/>
        <end position="607"/>
    </location>
</feature>
<dbReference type="InterPro" id="IPR013655">
    <property type="entry name" value="PAS_fold_3"/>
</dbReference>
<evidence type="ECO:0000256" key="15">
    <source>
        <dbReference type="ARBA" id="ARBA00070152"/>
    </source>
</evidence>
<dbReference type="InterPro" id="IPR001610">
    <property type="entry name" value="PAC"/>
</dbReference>
<evidence type="ECO:0000256" key="17">
    <source>
        <dbReference type="PROSITE-ProRule" id="PRU00169"/>
    </source>
</evidence>
<keyword evidence="10 18" id="KW-1133">Transmembrane helix</keyword>
<evidence type="ECO:0000256" key="3">
    <source>
        <dbReference type="ARBA" id="ARBA00012438"/>
    </source>
</evidence>
<evidence type="ECO:0000259" key="23">
    <source>
        <dbReference type="PROSITE" id="PS50894"/>
    </source>
</evidence>
<dbReference type="GO" id="GO:0005524">
    <property type="term" value="F:ATP binding"/>
    <property type="evidence" value="ECO:0007669"/>
    <property type="project" value="UniProtKB-KW"/>
</dbReference>
<keyword evidence="8 24" id="KW-0418">Kinase</keyword>
<evidence type="ECO:0000256" key="7">
    <source>
        <dbReference type="ARBA" id="ARBA00022741"/>
    </source>
</evidence>
<keyword evidence="13" id="KW-0131">Cell cycle</keyword>
<dbReference type="CDD" id="cd17546">
    <property type="entry name" value="REC_hyHK_CKI1_RcsC-like"/>
    <property type="match status" value="1"/>
</dbReference>
<evidence type="ECO:0000313" key="24">
    <source>
        <dbReference type="EMBL" id="GGY22297.1"/>
    </source>
</evidence>
<dbReference type="InterPro" id="IPR025201">
    <property type="entry name" value="KdpD_TM"/>
</dbReference>
<feature type="domain" description="Histidine kinase" evidence="19">
    <location>
        <begin position="710"/>
        <end position="930"/>
    </location>
</feature>
<feature type="modified residue" description="4-aspartylphosphate" evidence="17">
    <location>
        <position position="1005"/>
    </location>
</feature>
<evidence type="ECO:0000259" key="22">
    <source>
        <dbReference type="PROSITE" id="PS50113"/>
    </source>
</evidence>
<dbReference type="SMART" id="SM00091">
    <property type="entry name" value="PAS"/>
    <property type="match status" value="3"/>
</dbReference>
<dbReference type="Pfam" id="PF00512">
    <property type="entry name" value="HisKA"/>
    <property type="match status" value="1"/>
</dbReference>
<dbReference type="InterPro" id="IPR011006">
    <property type="entry name" value="CheY-like_superfamily"/>
</dbReference>
<feature type="domain" description="PAC" evidence="22">
    <location>
        <begin position="620"/>
        <end position="674"/>
    </location>
</feature>
<dbReference type="Pfam" id="PF02518">
    <property type="entry name" value="HATPase_c"/>
    <property type="match status" value="1"/>
</dbReference>
<comment type="subcellular location">
    <subcellularLocation>
        <location evidence="2">Membrane</location>
        <topology evidence="2">Multi-pass membrane protein</topology>
    </subcellularLocation>
</comment>
<dbReference type="CDD" id="cd00082">
    <property type="entry name" value="HisKA"/>
    <property type="match status" value="1"/>
</dbReference>
<dbReference type="InterPro" id="IPR000700">
    <property type="entry name" value="PAS-assoc_C"/>
</dbReference>
<evidence type="ECO:0000256" key="6">
    <source>
        <dbReference type="ARBA" id="ARBA00022692"/>
    </source>
</evidence>
<feature type="domain" description="PAC" evidence="22">
    <location>
        <begin position="335"/>
        <end position="387"/>
    </location>
</feature>
<dbReference type="EC" id="2.7.13.3" evidence="3"/>
<reference evidence="24" key="2">
    <citation type="submission" date="2020-09" db="EMBL/GenBank/DDBJ databases">
        <authorList>
            <person name="Sun Q."/>
            <person name="Kim S."/>
        </authorList>
    </citation>
    <scope>NUCLEOTIDE SEQUENCE</scope>
    <source>
        <strain evidence="24">KCTC 32182</strain>
    </source>
</reference>
<feature type="transmembrane region" description="Helical" evidence="18">
    <location>
        <begin position="36"/>
        <end position="52"/>
    </location>
</feature>
<dbReference type="InterPro" id="IPR036890">
    <property type="entry name" value="HATPase_C_sf"/>
</dbReference>
<evidence type="ECO:0000259" key="19">
    <source>
        <dbReference type="PROSITE" id="PS50109"/>
    </source>
</evidence>
<gene>
    <name evidence="24" type="ORF">GCM10011289_27480</name>
</gene>
<dbReference type="GO" id="GO:0000155">
    <property type="term" value="F:phosphorelay sensor kinase activity"/>
    <property type="evidence" value="ECO:0007669"/>
    <property type="project" value="InterPro"/>
</dbReference>
<keyword evidence="6 18" id="KW-0812">Transmembrane</keyword>
<comment type="catalytic activity">
    <reaction evidence="1">
        <text>ATP + protein L-histidine = ADP + protein N-phospho-L-histidine.</text>
        <dbReference type="EC" id="2.7.13.3"/>
    </reaction>
</comment>
<evidence type="ECO:0000256" key="12">
    <source>
        <dbReference type="ARBA" id="ARBA00023136"/>
    </source>
</evidence>
<keyword evidence="11" id="KW-0902">Two-component regulatory system</keyword>
<reference evidence="24" key="1">
    <citation type="journal article" date="2014" name="Int. J. Syst. Evol. Microbiol.">
        <title>Complete genome sequence of Corynebacterium casei LMG S-19264T (=DSM 44701T), isolated from a smear-ripened cheese.</title>
        <authorList>
            <consortium name="US DOE Joint Genome Institute (JGI-PGF)"/>
            <person name="Walter F."/>
            <person name="Albersmeier A."/>
            <person name="Kalinowski J."/>
            <person name="Ruckert C."/>
        </authorList>
    </citation>
    <scope>NUCLEOTIDE SEQUENCE</scope>
    <source>
        <strain evidence="24">KCTC 32182</strain>
    </source>
</reference>
<keyword evidence="5" id="KW-0808">Transferase</keyword>
<comment type="function">
    <text evidence="14">Member of the two-component regulatory system BvgS/BvgA. Phosphorylates BvgA via a four-step phosphorelay in response to environmental signals.</text>
</comment>
<dbReference type="FunFam" id="3.30.565.10:FF:000010">
    <property type="entry name" value="Sensor histidine kinase RcsC"/>
    <property type="match status" value="1"/>
</dbReference>
<dbReference type="InterPro" id="IPR008207">
    <property type="entry name" value="Sig_transdc_His_kin_Hpt_dom"/>
</dbReference>
<dbReference type="Pfam" id="PF01627">
    <property type="entry name" value="Hpt"/>
    <property type="match status" value="1"/>
</dbReference>
<dbReference type="SUPFAM" id="SSF55785">
    <property type="entry name" value="PYP-like sensor domain (PAS domain)"/>
    <property type="match status" value="4"/>
</dbReference>
<dbReference type="Gene3D" id="2.10.70.100">
    <property type="match status" value="1"/>
</dbReference>
<evidence type="ECO:0000256" key="2">
    <source>
        <dbReference type="ARBA" id="ARBA00004141"/>
    </source>
</evidence>
<feature type="transmembrane region" description="Helical" evidence="18">
    <location>
        <begin position="12"/>
        <end position="30"/>
    </location>
</feature>
<dbReference type="InterPro" id="IPR036097">
    <property type="entry name" value="HisK_dim/P_sf"/>
</dbReference>
<dbReference type="SMART" id="SM00388">
    <property type="entry name" value="HisKA"/>
    <property type="match status" value="1"/>
</dbReference>
<feature type="domain" description="PAC" evidence="22">
    <location>
        <begin position="499"/>
        <end position="552"/>
    </location>
</feature>
<evidence type="ECO:0000256" key="5">
    <source>
        <dbReference type="ARBA" id="ARBA00022679"/>
    </source>
</evidence>
<evidence type="ECO:0000256" key="8">
    <source>
        <dbReference type="ARBA" id="ARBA00022777"/>
    </source>
</evidence>
<evidence type="ECO:0000313" key="25">
    <source>
        <dbReference type="Proteomes" id="UP000645257"/>
    </source>
</evidence>
<evidence type="ECO:0000256" key="1">
    <source>
        <dbReference type="ARBA" id="ARBA00000085"/>
    </source>
</evidence>
<comment type="caution">
    <text evidence="24">The sequence shown here is derived from an EMBL/GenBank/DDBJ whole genome shotgun (WGS) entry which is preliminary data.</text>
</comment>
<feature type="domain" description="Response regulatory" evidence="20">
    <location>
        <begin position="956"/>
        <end position="1072"/>
    </location>
</feature>
<organism evidence="24 25">
    <name type="scientific">Paludibacterium paludis</name>
    <dbReference type="NCBI Taxonomy" id="1225769"/>
    <lineage>
        <taxon>Bacteria</taxon>
        <taxon>Pseudomonadati</taxon>
        <taxon>Pseudomonadota</taxon>
        <taxon>Betaproteobacteria</taxon>
        <taxon>Neisseriales</taxon>
        <taxon>Chromobacteriaceae</taxon>
        <taxon>Paludibacterium</taxon>
    </lineage>
</organism>
<dbReference type="InterPro" id="IPR003661">
    <property type="entry name" value="HisK_dim/P_dom"/>
</dbReference>
<dbReference type="InterPro" id="IPR038318">
    <property type="entry name" value="KdpD_sf"/>
</dbReference>
<dbReference type="Pfam" id="PF00072">
    <property type="entry name" value="Response_reg"/>
    <property type="match status" value="1"/>
</dbReference>
<dbReference type="InterPro" id="IPR003594">
    <property type="entry name" value="HATPase_dom"/>
</dbReference>
<dbReference type="SMART" id="SM00448">
    <property type="entry name" value="REC"/>
    <property type="match status" value="1"/>
</dbReference>
<dbReference type="PROSITE" id="PS50110">
    <property type="entry name" value="RESPONSE_REGULATORY"/>
    <property type="match status" value="1"/>
</dbReference>
<dbReference type="PANTHER" id="PTHR45339">
    <property type="entry name" value="HYBRID SIGNAL TRANSDUCTION HISTIDINE KINASE J"/>
    <property type="match status" value="1"/>
</dbReference>
<dbReference type="PROSITE" id="PS50112">
    <property type="entry name" value="PAS"/>
    <property type="match status" value="2"/>
</dbReference>
<dbReference type="Pfam" id="PF08447">
    <property type="entry name" value="PAS_3"/>
    <property type="match status" value="3"/>
</dbReference>
<dbReference type="PROSITE" id="PS50894">
    <property type="entry name" value="HPT"/>
    <property type="match status" value="1"/>
</dbReference>
<evidence type="ECO:0000256" key="14">
    <source>
        <dbReference type="ARBA" id="ARBA00058004"/>
    </source>
</evidence>
<keyword evidence="25" id="KW-1185">Reference proteome</keyword>
<dbReference type="PROSITE" id="PS50113">
    <property type="entry name" value="PAC"/>
    <property type="match status" value="4"/>
</dbReference>
<evidence type="ECO:0000256" key="16">
    <source>
        <dbReference type="PROSITE-ProRule" id="PRU00110"/>
    </source>
</evidence>
<dbReference type="EMBL" id="BMYX01000017">
    <property type="protein sequence ID" value="GGY22297.1"/>
    <property type="molecule type" value="Genomic_DNA"/>
</dbReference>
<evidence type="ECO:0000256" key="4">
    <source>
        <dbReference type="ARBA" id="ARBA00022553"/>
    </source>
</evidence>
<evidence type="ECO:0000259" key="20">
    <source>
        <dbReference type="PROSITE" id="PS50110"/>
    </source>
</evidence>
<dbReference type="Gene3D" id="3.30.450.20">
    <property type="entry name" value="PAS domain"/>
    <property type="match status" value="4"/>
</dbReference>
<dbReference type="Gene3D" id="1.20.120.160">
    <property type="entry name" value="HPT domain"/>
    <property type="match status" value="1"/>
</dbReference>
<feature type="domain" description="PAC" evidence="22">
    <location>
        <begin position="208"/>
        <end position="259"/>
    </location>
</feature>
<dbReference type="PANTHER" id="PTHR45339:SF5">
    <property type="entry name" value="HISTIDINE KINASE"/>
    <property type="match status" value="1"/>
</dbReference>
<dbReference type="SUPFAM" id="SSF52172">
    <property type="entry name" value="CheY-like"/>
    <property type="match status" value="1"/>
</dbReference>
<dbReference type="InterPro" id="IPR000014">
    <property type="entry name" value="PAS"/>
</dbReference>